<reference evidence="2 3" key="1">
    <citation type="submission" date="2020-05" db="EMBL/GenBank/DDBJ databases">
        <title>Hymenobacter terrestris sp. nov. and Hymenobacter lapidiphilus sp. nov., isolated from regoliths in Antarctica.</title>
        <authorList>
            <person name="Sedlacek I."/>
            <person name="Pantucek R."/>
            <person name="Zeman M."/>
            <person name="Holochova P."/>
            <person name="Kralova S."/>
            <person name="Stankova E."/>
            <person name="Sedo O."/>
            <person name="Micenkova L."/>
            <person name="Svec P."/>
            <person name="Gupta V."/>
            <person name="Sood U."/>
            <person name="Korpole U.S."/>
            <person name="Lal R."/>
        </authorList>
    </citation>
    <scope>NUCLEOTIDE SEQUENCE [LARGE SCALE GENOMIC DNA]</scope>
    <source>
        <strain evidence="2 3">P5252</strain>
    </source>
</reference>
<evidence type="ECO:0000256" key="1">
    <source>
        <dbReference type="SAM" id="Phobius"/>
    </source>
</evidence>
<comment type="caution">
    <text evidence="2">The sequence shown here is derived from an EMBL/GenBank/DDBJ whole genome shotgun (WGS) entry which is preliminary data.</text>
</comment>
<feature type="transmembrane region" description="Helical" evidence="1">
    <location>
        <begin position="21"/>
        <end position="40"/>
    </location>
</feature>
<gene>
    <name evidence="2" type="ORF">HW556_06205</name>
</gene>
<keyword evidence="1" id="KW-1133">Transmembrane helix</keyword>
<dbReference type="EMBL" id="JABKAV010000011">
    <property type="protein sequence ID" value="NVO84467.1"/>
    <property type="molecule type" value="Genomic_DNA"/>
</dbReference>
<feature type="transmembrane region" description="Helical" evidence="1">
    <location>
        <begin position="46"/>
        <end position="69"/>
    </location>
</feature>
<organism evidence="2 3">
    <name type="scientific">Hymenobacter terrestris</name>
    <dbReference type="NCBI Taxonomy" id="2748310"/>
    <lineage>
        <taxon>Bacteria</taxon>
        <taxon>Pseudomonadati</taxon>
        <taxon>Bacteroidota</taxon>
        <taxon>Cytophagia</taxon>
        <taxon>Cytophagales</taxon>
        <taxon>Hymenobacteraceae</taxon>
        <taxon>Hymenobacter</taxon>
    </lineage>
</organism>
<evidence type="ECO:0000313" key="2">
    <source>
        <dbReference type="EMBL" id="NVO84467.1"/>
    </source>
</evidence>
<name>A0ABX2Q2G5_9BACT</name>
<keyword evidence="1" id="KW-0472">Membrane</keyword>
<accession>A0ABX2Q2G5</accession>
<dbReference type="RefSeq" id="WP_176898999.1">
    <property type="nucleotide sequence ID" value="NZ_JABKAV010000011.1"/>
</dbReference>
<sequence>MHPLPPNSPVVKERKEMTVRGLLTLNGCLLLLGVLLFSGLRDWGALLGVILLVLLSVLANGFMFFKALLRREYPLALWYFLLAAGAAWAYASIKISGKIGG</sequence>
<evidence type="ECO:0000313" key="3">
    <source>
        <dbReference type="Proteomes" id="UP000626554"/>
    </source>
</evidence>
<proteinExistence type="predicted"/>
<keyword evidence="3" id="KW-1185">Reference proteome</keyword>
<keyword evidence="1" id="KW-0812">Transmembrane</keyword>
<protein>
    <submittedName>
        <fullName evidence="2">Uncharacterized protein</fullName>
    </submittedName>
</protein>
<dbReference type="Proteomes" id="UP000626554">
    <property type="component" value="Unassembled WGS sequence"/>
</dbReference>
<feature type="transmembrane region" description="Helical" evidence="1">
    <location>
        <begin position="76"/>
        <end position="93"/>
    </location>
</feature>